<dbReference type="PANTHER" id="PTHR30482:SF5">
    <property type="entry name" value="ABC TRANSPORTER PERMEASE PROTEIN"/>
    <property type="match status" value="1"/>
</dbReference>
<comment type="subcellular location">
    <subcellularLocation>
        <location evidence="1">Cell membrane</location>
        <topology evidence="1">Multi-pass membrane protein</topology>
    </subcellularLocation>
</comment>
<name>A0A2M8PEJ0_9CHLR</name>
<evidence type="ECO:0000256" key="1">
    <source>
        <dbReference type="ARBA" id="ARBA00004651"/>
    </source>
</evidence>
<accession>A0A2M8PEJ0</accession>
<evidence type="ECO:0000256" key="3">
    <source>
        <dbReference type="ARBA" id="ARBA00022692"/>
    </source>
</evidence>
<evidence type="ECO:0000313" key="7">
    <source>
        <dbReference type="EMBL" id="PJF35938.1"/>
    </source>
</evidence>
<evidence type="ECO:0000256" key="5">
    <source>
        <dbReference type="ARBA" id="ARBA00023136"/>
    </source>
</evidence>
<evidence type="ECO:0000256" key="2">
    <source>
        <dbReference type="ARBA" id="ARBA00022475"/>
    </source>
</evidence>
<dbReference type="EMBL" id="PGTM01000094">
    <property type="protein sequence ID" value="PJF35938.1"/>
    <property type="molecule type" value="Genomic_DNA"/>
</dbReference>
<dbReference type="InterPro" id="IPR001851">
    <property type="entry name" value="ABC_transp_permease"/>
</dbReference>
<feature type="transmembrane region" description="Helical" evidence="6">
    <location>
        <begin position="111"/>
        <end position="131"/>
    </location>
</feature>
<evidence type="ECO:0000256" key="6">
    <source>
        <dbReference type="SAM" id="Phobius"/>
    </source>
</evidence>
<proteinExistence type="predicted"/>
<feature type="transmembrane region" description="Helical" evidence="6">
    <location>
        <begin position="59"/>
        <end position="79"/>
    </location>
</feature>
<gene>
    <name evidence="7" type="ORF">CUN49_07995</name>
</gene>
<dbReference type="AlphaFoldDB" id="A0A2M8PEJ0"/>
<feature type="transmembrane region" description="Helical" evidence="6">
    <location>
        <begin position="324"/>
        <end position="345"/>
    </location>
</feature>
<protein>
    <submittedName>
        <fullName evidence="7">Branched-chain amino acid ABC transporter permease</fullName>
    </submittedName>
</protein>
<dbReference type="InterPro" id="IPR043428">
    <property type="entry name" value="LivM-like"/>
</dbReference>
<dbReference type="Pfam" id="PF02653">
    <property type="entry name" value="BPD_transp_2"/>
    <property type="match status" value="1"/>
</dbReference>
<feature type="transmembrane region" description="Helical" evidence="6">
    <location>
        <begin position="29"/>
        <end position="47"/>
    </location>
</feature>
<sequence>MSANIRPSGVFDTSYAQEMRINRTRFDQILSAGFLGVILALPLLSRAGPFGIDLVQPGFLGTIERIAIFMIAVQGLNLLVGYTGQITLGQAAFMAVGAYTTAILMRNGITFWLALPIAALFTGLVGLIFGLPSLRVKGFYLAMATLAAQFIIPWLLRNPLAPLTNGASPLPVPRADLFGIEISGLWLYYLLIITCLLAMIAARNIIRTRTGRAFISIRDNDVAAELLGINVFAYKLRAFFICAVYAGLAGGLLAIEARSLSPDRFDLRNSIELLAMLIIGGAGFSQAPIFGVSLLALLREALIPSITPSLQEWLPRLLPFVDSVNINAAIAPLIFGVVIIAFLIVEPRGLAYRWEILKISWKIRPFSY</sequence>
<keyword evidence="5 6" id="KW-0472">Membrane</keyword>
<comment type="caution">
    <text evidence="7">The sequence shown here is derived from an EMBL/GenBank/DDBJ whole genome shotgun (WGS) entry which is preliminary data.</text>
</comment>
<organism evidence="7 8">
    <name type="scientific">Candidatus Thermofonsia Clade 1 bacterium</name>
    <dbReference type="NCBI Taxonomy" id="2364210"/>
    <lineage>
        <taxon>Bacteria</taxon>
        <taxon>Bacillati</taxon>
        <taxon>Chloroflexota</taxon>
        <taxon>Candidatus Thermofontia</taxon>
        <taxon>Candidatus Thermofonsia Clade 1</taxon>
    </lineage>
</organism>
<dbReference type="CDD" id="cd06581">
    <property type="entry name" value="TM_PBP1_LivM_like"/>
    <property type="match status" value="1"/>
</dbReference>
<keyword evidence="3 6" id="KW-0812">Transmembrane</keyword>
<dbReference type="GO" id="GO:0015658">
    <property type="term" value="F:branched-chain amino acid transmembrane transporter activity"/>
    <property type="evidence" value="ECO:0007669"/>
    <property type="project" value="InterPro"/>
</dbReference>
<feature type="transmembrane region" description="Helical" evidence="6">
    <location>
        <begin position="236"/>
        <end position="255"/>
    </location>
</feature>
<feature type="transmembrane region" description="Helical" evidence="6">
    <location>
        <begin position="275"/>
        <end position="298"/>
    </location>
</feature>
<dbReference type="GO" id="GO:0005886">
    <property type="term" value="C:plasma membrane"/>
    <property type="evidence" value="ECO:0007669"/>
    <property type="project" value="UniProtKB-SubCell"/>
</dbReference>
<keyword evidence="4 6" id="KW-1133">Transmembrane helix</keyword>
<dbReference type="PANTHER" id="PTHR30482">
    <property type="entry name" value="HIGH-AFFINITY BRANCHED-CHAIN AMINO ACID TRANSPORT SYSTEM PERMEASE"/>
    <property type="match status" value="1"/>
</dbReference>
<reference evidence="7 8" key="1">
    <citation type="submission" date="2017-11" db="EMBL/GenBank/DDBJ databases">
        <title>Evolution of Phototrophy in the Chloroflexi Phylum Driven by Horizontal Gene Transfer.</title>
        <authorList>
            <person name="Ward L.M."/>
            <person name="Hemp J."/>
            <person name="Shih P.M."/>
            <person name="Mcglynn S.E."/>
            <person name="Fischer W."/>
        </authorList>
    </citation>
    <scope>NUCLEOTIDE SEQUENCE [LARGE SCALE GENOMIC DNA]</scope>
    <source>
        <strain evidence="7">JP3_13</strain>
    </source>
</reference>
<feature type="transmembrane region" description="Helical" evidence="6">
    <location>
        <begin position="186"/>
        <end position="206"/>
    </location>
</feature>
<evidence type="ECO:0000313" key="8">
    <source>
        <dbReference type="Proteomes" id="UP000229681"/>
    </source>
</evidence>
<evidence type="ECO:0000256" key="4">
    <source>
        <dbReference type="ARBA" id="ARBA00022989"/>
    </source>
</evidence>
<keyword evidence="2" id="KW-1003">Cell membrane</keyword>
<dbReference type="Proteomes" id="UP000229681">
    <property type="component" value="Unassembled WGS sequence"/>
</dbReference>